<dbReference type="AlphaFoldDB" id="A0AAD8MIL0"/>
<accession>A0AAD8MIL0</accession>
<proteinExistence type="predicted"/>
<protein>
    <recommendedName>
        <fullName evidence="4">Protein FAR1-RELATED SEQUENCE</fullName>
    </recommendedName>
</protein>
<evidence type="ECO:0000256" key="1">
    <source>
        <dbReference type="SAM" id="MobiDB-lite"/>
    </source>
</evidence>
<sequence length="225" mass="25250">MSTNEESSGSKCSPHVESSDSEQPNAKSEIESSNEDEDMEDVEDINNEYASEFTCSIDALGVAAPIRANLSICVMSFVEEHNHPLVYGASRMFLRCNRNLSVVNQHFIMDCSRASVGATKSHALVKELYGSYEDIGAIVNDFNNFLRDVKVRIGDHDAAMILAKFKLKKEMSNNIFYYDYKVDKKGHLTGLFWTDAIGQANFDVFGDIVLFDPTYRTNRDRAVMA</sequence>
<dbReference type="PANTHER" id="PTHR47718:SF18">
    <property type="entry name" value="PROTEIN FAR1-RELATED SEQUENCE 5-LIKE"/>
    <property type="match status" value="1"/>
</dbReference>
<feature type="compositionally biased region" description="Polar residues" evidence="1">
    <location>
        <begin position="1"/>
        <end position="11"/>
    </location>
</feature>
<keyword evidence="3" id="KW-1185">Reference proteome</keyword>
<feature type="region of interest" description="Disordered" evidence="1">
    <location>
        <begin position="1"/>
        <end position="40"/>
    </location>
</feature>
<reference evidence="2" key="1">
    <citation type="submission" date="2023-02" db="EMBL/GenBank/DDBJ databases">
        <title>Genome of toxic invasive species Heracleum sosnowskyi carries increased number of genes despite the absence of recent whole-genome duplications.</title>
        <authorList>
            <person name="Schelkunov M."/>
            <person name="Shtratnikova V."/>
            <person name="Makarenko M."/>
            <person name="Klepikova A."/>
            <person name="Omelchenko D."/>
            <person name="Novikova G."/>
            <person name="Obukhova E."/>
            <person name="Bogdanov V."/>
            <person name="Penin A."/>
            <person name="Logacheva M."/>
        </authorList>
    </citation>
    <scope>NUCLEOTIDE SEQUENCE</scope>
    <source>
        <strain evidence="2">Hsosn_3</strain>
        <tissue evidence="2">Leaf</tissue>
    </source>
</reference>
<organism evidence="2 3">
    <name type="scientific">Heracleum sosnowskyi</name>
    <dbReference type="NCBI Taxonomy" id="360622"/>
    <lineage>
        <taxon>Eukaryota</taxon>
        <taxon>Viridiplantae</taxon>
        <taxon>Streptophyta</taxon>
        <taxon>Embryophyta</taxon>
        <taxon>Tracheophyta</taxon>
        <taxon>Spermatophyta</taxon>
        <taxon>Magnoliopsida</taxon>
        <taxon>eudicotyledons</taxon>
        <taxon>Gunneridae</taxon>
        <taxon>Pentapetalae</taxon>
        <taxon>asterids</taxon>
        <taxon>campanulids</taxon>
        <taxon>Apiales</taxon>
        <taxon>Apiaceae</taxon>
        <taxon>Apioideae</taxon>
        <taxon>apioid superclade</taxon>
        <taxon>Tordylieae</taxon>
        <taxon>Tordyliinae</taxon>
        <taxon>Heracleum</taxon>
    </lineage>
</organism>
<reference evidence="2" key="2">
    <citation type="submission" date="2023-05" db="EMBL/GenBank/DDBJ databases">
        <authorList>
            <person name="Schelkunov M.I."/>
        </authorList>
    </citation>
    <scope>NUCLEOTIDE SEQUENCE</scope>
    <source>
        <strain evidence="2">Hsosn_3</strain>
        <tissue evidence="2">Leaf</tissue>
    </source>
</reference>
<evidence type="ECO:0008006" key="4">
    <source>
        <dbReference type="Google" id="ProtNLM"/>
    </source>
</evidence>
<evidence type="ECO:0000313" key="2">
    <source>
        <dbReference type="EMBL" id="KAK1374701.1"/>
    </source>
</evidence>
<dbReference type="PANTHER" id="PTHR47718">
    <property type="entry name" value="OS01G0519700 PROTEIN"/>
    <property type="match status" value="1"/>
</dbReference>
<name>A0AAD8MIL0_9APIA</name>
<comment type="caution">
    <text evidence="2">The sequence shown here is derived from an EMBL/GenBank/DDBJ whole genome shotgun (WGS) entry which is preliminary data.</text>
</comment>
<gene>
    <name evidence="2" type="ORF">POM88_030894</name>
</gene>
<dbReference type="Proteomes" id="UP001237642">
    <property type="component" value="Unassembled WGS sequence"/>
</dbReference>
<evidence type="ECO:0000313" key="3">
    <source>
        <dbReference type="Proteomes" id="UP001237642"/>
    </source>
</evidence>
<dbReference type="EMBL" id="JAUIZM010000007">
    <property type="protein sequence ID" value="KAK1374701.1"/>
    <property type="molecule type" value="Genomic_DNA"/>
</dbReference>